<dbReference type="GeneID" id="19238736"/>
<sequence>MLEVEFEAVEGKKRQLERVVERAKHWRFPLKGDRVLAWTGEVVASTWEGCVNLTEDYGDRAVRLRSVQAQEGTADLKAIDLYLRGYDHEVAGEGSMSKATPGESPSETVA</sequence>
<evidence type="ECO:0000313" key="1">
    <source>
        <dbReference type="EMBL" id="ERF69705.1"/>
    </source>
</evidence>
<accession>U1HHS3</accession>
<dbReference type="Proteomes" id="UP000019373">
    <property type="component" value="Unassembled WGS sequence"/>
</dbReference>
<dbReference type="HOGENOM" id="CLU_2171043_0_0_1"/>
<dbReference type="OrthoDB" id="288942at2759"/>
<dbReference type="AlphaFoldDB" id="U1HHS3"/>
<proteinExistence type="predicted"/>
<name>U1HHS3_ENDPU</name>
<organism evidence="1 2">
    <name type="scientific">Endocarpon pusillum (strain Z07020 / HMAS-L-300199)</name>
    <name type="common">Lichen-forming fungus</name>
    <dbReference type="NCBI Taxonomy" id="1263415"/>
    <lineage>
        <taxon>Eukaryota</taxon>
        <taxon>Fungi</taxon>
        <taxon>Dikarya</taxon>
        <taxon>Ascomycota</taxon>
        <taxon>Pezizomycotina</taxon>
        <taxon>Eurotiomycetes</taxon>
        <taxon>Chaetothyriomycetidae</taxon>
        <taxon>Verrucariales</taxon>
        <taxon>Verrucariaceae</taxon>
        <taxon>Endocarpon</taxon>
    </lineage>
</organism>
<dbReference type="EMBL" id="KE721401">
    <property type="protein sequence ID" value="ERF69705.1"/>
    <property type="molecule type" value="Genomic_DNA"/>
</dbReference>
<gene>
    <name evidence="1" type="ORF">EPUS_03697</name>
</gene>
<evidence type="ECO:0000313" key="2">
    <source>
        <dbReference type="Proteomes" id="UP000019373"/>
    </source>
</evidence>
<keyword evidence="2" id="KW-1185">Reference proteome</keyword>
<reference evidence="2" key="1">
    <citation type="journal article" date="2014" name="BMC Genomics">
        <title>Genome characteristics reveal the impact of lichenization on lichen-forming fungus Endocarpon pusillum Hedwig (Verrucariales, Ascomycota).</title>
        <authorList>
            <person name="Wang Y.-Y."/>
            <person name="Liu B."/>
            <person name="Zhang X.-Y."/>
            <person name="Zhou Q.-M."/>
            <person name="Zhang T."/>
            <person name="Li H."/>
            <person name="Yu Y.-F."/>
            <person name="Zhang X.-L."/>
            <person name="Hao X.-Y."/>
            <person name="Wang M."/>
            <person name="Wang L."/>
            <person name="Wei J.-C."/>
        </authorList>
    </citation>
    <scope>NUCLEOTIDE SEQUENCE [LARGE SCALE GENOMIC DNA]</scope>
    <source>
        <strain evidence="2">Z07020 / HMAS-L-300199</strain>
    </source>
</reference>
<dbReference type="RefSeq" id="XP_007804735.1">
    <property type="nucleotide sequence ID" value="XM_007806544.1"/>
</dbReference>
<protein>
    <submittedName>
        <fullName evidence="1">Uncharacterized protein</fullName>
    </submittedName>
</protein>